<dbReference type="SUPFAM" id="SSF57552">
    <property type="entry name" value="Blood coagulation inhibitor (disintegrin)"/>
    <property type="match status" value="1"/>
</dbReference>
<gene>
    <name evidence="6" type="ORF">pdam_00023013</name>
</gene>
<dbReference type="GO" id="GO:0006509">
    <property type="term" value="P:membrane protein ectodomain proteolysis"/>
    <property type="evidence" value="ECO:0007669"/>
    <property type="project" value="TreeGrafter"/>
</dbReference>
<keyword evidence="1" id="KW-1015">Disulfide bond</keyword>
<protein>
    <recommendedName>
        <fullName evidence="8">Disintegrin domain-containing protein</fullName>
    </recommendedName>
</protein>
<dbReference type="OrthoDB" id="2131567at2759"/>
<dbReference type="Pfam" id="PF16698">
    <property type="entry name" value="ADAM17_MPD"/>
    <property type="match status" value="1"/>
</dbReference>
<evidence type="ECO:0000313" key="6">
    <source>
        <dbReference type="EMBL" id="RMX37716.1"/>
    </source>
</evidence>
<name>A0A3M6T8I5_POCDA</name>
<dbReference type="SMART" id="SM00050">
    <property type="entry name" value="DISIN"/>
    <property type="match status" value="1"/>
</dbReference>
<evidence type="ECO:0000313" key="7">
    <source>
        <dbReference type="Proteomes" id="UP000275408"/>
    </source>
</evidence>
<keyword evidence="3" id="KW-0812">Transmembrane</keyword>
<comment type="caution">
    <text evidence="2">Lacks conserved residue(s) required for the propagation of feature annotation.</text>
</comment>
<evidence type="ECO:0000259" key="4">
    <source>
        <dbReference type="PROSITE" id="PS50214"/>
    </source>
</evidence>
<dbReference type="InterPro" id="IPR036436">
    <property type="entry name" value="Disintegrin_dom_sf"/>
</dbReference>
<dbReference type="InterPro" id="IPR051489">
    <property type="entry name" value="ADAM_Metalloproteinase"/>
</dbReference>
<keyword evidence="7" id="KW-1185">Reference proteome</keyword>
<feature type="transmembrane region" description="Helical" evidence="3">
    <location>
        <begin position="78"/>
        <end position="100"/>
    </location>
</feature>
<dbReference type="CDD" id="cd14246">
    <property type="entry name" value="ADAM17_MPD"/>
    <property type="match status" value="1"/>
</dbReference>
<dbReference type="GO" id="GO:0005886">
    <property type="term" value="C:plasma membrane"/>
    <property type="evidence" value="ECO:0007669"/>
    <property type="project" value="TreeGrafter"/>
</dbReference>
<sequence>MNMKIFSTVRYELVDNRNSLGEEAFSSPTDRLSASGSVSRERRQAWGEQKLVCAAIHDVFKAIDEWRCELKLRKHFDFLFFIFTMGVLCYHLALLFSLALNSIFEVNAGEIRDVVRHYETLHTGDIFHDIHKRDVNNKEKILSFTTLNRHFRLHLTPHSELFAEDFHAYSVAENYPEKELTVDLEGFYKGYDEAWRHIAGSSQDQMISYRHSDVKSNITNAQGQEPNVKKKFSFCGHDSHHSPVLYADEEDSHAQGTYSKRKRRAAPTRIRCRLALVADYRFFTEMGRGDTKQTINYMIGVIDRVDSIFQRTAWSEEYKGYGFEIQKVLVHETPTRETDHYNKDTSASNPWEIKKLLNAFSRNEEWLQYCLAHLFTYQDFADGVIGLAYVGNPKSNAVGGICTKRYFTNNRWLYLNTGLSSSINWGRKLLTEEADIVTAHGHNFGSEHDPETTECAPPESNGGKFIMYPASVSGQWRNNKLFSPCSKRRILNVLQSKSSCFYEPRAEICGNYKKEKEEECDPGGIGAQESQCCTANCKLKDSALCSDGYDSPCCKDCLYNNSTGILCREADPTTCKGSTYCDGKSAQCPAAPNMPDGAKCIDSGTCRNGVCKPFCEALNLKPCKCSGVDDSCKVCCQGSNGICAPHRDNDTGSTLDILDGRSCQGEGQQGTCVKGKCEKLSQDLVERFWTFITTLDSNTVAQFMKDNLAGTVVVFSLLIWVPASCYVNRIDRKHDKRESLEAEWRDPKNTQLLRQPVPTSKGKFVYRQDSITRSSQADKPFKIKPKNIRTHRTPQLEYTAQRETYM</sequence>
<dbReference type="Pfam" id="PF13688">
    <property type="entry name" value="Reprolysin_5"/>
    <property type="match status" value="1"/>
</dbReference>
<dbReference type="PANTHER" id="PTHR45702">
    <property type="entry name" value="ADAM10/ADAM17 METALLOPEPTIDASE FAMILY MEMBER"/>
    <property type="match status" value="1"/>
</dbReference>
<accession>A0A3M6T8I5</accession>
<dbReference type="AlphaFoldDB" id="A0A3M6T8I5"/>
<feature type="transmembrane region" description="Helical" evidence="3">
    <location>
        <begin position="708"/>
        <end position="727"/>
    </location>
</feature>
<keyword evidence="3" id="KW-0472">Membrane</keyword>
<dbReference type="InterPro" id="IPR001762">
    <property type="entry name" value="Disintegrin_dom"/>
</dbReference>
<dbReference type="Gene3D" id="4.10.70.10">
    <property type="entry name" value="Disintegrin domain"/>
    <property type="match status" value="1"/>
</dbReference>
<evidence type="ECO:0000256" key="3">
    <source>
        <dbReference type="SAM" id="Phobius"/>
    </source>
</evidence>
<dbReference type="STRING" id="46731.A0A3M6T8I5"/>
<dbReference type="PROSITE" id="PS50215">
    <property type="entry name" value="ADAM_MEPRO"/>
    <property type="match status" value="1"/>
</dbReference>
<dbReference type="FunFam" id="4.10.70.10:FF:000003">
    <property type="entry name" value="Disintegrin and metalloproteinase domain-containing protein 17"/>
    <property type="match status" value="1"/>
</dbReference>
<dbReference type="PROSITE" id="PS50214">
    <property type="entry name" value="DISINTEGRIN_2"/>
    <property type="match status" value="1"/>
</dbReference>
<evidence type="ECO:0000259" key="5">
    <source>
        <dbReference type="PROSITE" id="PS50215"/>
    </source>
</evidence>
<dbReference type="InterPro" id="IPR024079">
    <property type="entry name" value="MetalloPept_cat_dom_sf"/>
</dbReference>
<organism evidence="6 7">
    <name type="scientific">Pocillopora damicornis</name>
    <name type="common">Cauliflower coral</name>
    <name type="synonym">Millepora damicornis</name>
    <dbReference type="NCBI Taxonomy" id="46731"/>
    <lineage>
        <taxon>Eukaryota</taxon>
        <taxon>Metazoa</taxon>
        <taxon>Cnidaria</taxon>
        <taxon>Anthozoa</taxon>
        <taxon>Hexacorallia</taxon>
        <taxon>Scleractinia</taxon>
        <taxon>Astrocoeniina</taxon>
        <taxon>Pocilloporidae</taxon>
        <taxon>Pocillopora</taxon>
    </lineage>
</organism>
<evidence type="ECO:0000256" key="2">
    <source>
        <dbReference type="PROSITE-ProRule" id="PRU00276"/>
    </source>
</evidence>
<comment type="caution">
    <text evidence="6">The sequence shown here is derived from an EMBL/GenBank/DDBJ whole genome shotgun (WGS) entry which is preliminary data.</text>
</comment>
<evidence type="ECO:0000256" key="1">
    <source>
        <dbReference type="ARBA" id="ARBA00023157"/>
    </source>
</evidence>
<reference evidence="6 7" key="1">
    <citation type="journal article" date="2018" name="Sci. Rep.">
        <title>Comparative analysis of the Pocillopora damicornis genome highlights role of immune system in coral evolution.</title>
        <authorList>
            <person name="Cunning R."/>
            <person name="Bay R.A."/>
            <person name="Gillette P."/>
            <person name="Baker A.C."/>
            <person name="Traylor-Knowles N."/>
        </authorList>
    </citation>
    <scope>NUCLEOTIDE SEQUENCE [LARGE SCALE GENOMIC DNA]</scope>
    <source>
        <strain evidence="6">RSMAS</strain>
        <tissue evidence="6">Whole animal</tissue>
    </source>
</reference>
<dbReference type="Gene3D" id="3.40.390.10">
    <property type="entry name" value="Collagenase (Catalytic Domain)"/>
    <property type="match status" value="1"/>
</dbReference>
<evidence type="ECO:0008006" key="8">
    <source>
        <dbReference type="Google" id="ProtNLM"/>
    </source>
</evidence>
<keyword evidence="3" id="KW-1133">Transmembrane helix</keyword>
<dbReference type="PANTHER" id="PTHR45702:SF6">
    <property type="entry name" value="DISINTEGRIN AND METALLOPROTEINASE DOMAIN-CONTAINING PROTEIN 17"/>
    <property type="match status" value="1"/>
</dbReference>
<dbReference type="Proteomes" id="UP000275408">
    <property type="component" value="Unassembled WGS sequence"/>
</dbReference>
<dbReference type="InterPro" id="IPR001590">
    <property type="entry name" value="Peptidase_M12B"/>
</dbReference>
<proteinExistence type="predicted"/>
<dbReference type="EMBL" id="RCHS01004088">
    <property type="protein sequence ID" value="RMX37716.1"/>
    <property type="molecule type" value="Genomic_DNA"/>
</dbReference>
<feature type="domain" description="Disintegrin" evidence="4">
    <location>
        <begin position="506"/>
        <end position="596"/>
    </location>
</feature>
<dbReference type="GO" id="GO:0004222">
    <property type="term" value="F:metalloendopeptidase activity"/>
    <property type="evidence" value="ECO:0007669"/>
    <property type="project" value="InterPro"/>
</dbReference>
<dbReference type="GO" id="GO:0007219">
    <property type="term" value="P:Notch signaling pathway"/>
    <property type="evidence" value="ECO:0007669"/>
    <property type="project" value="TreeGrafter"/>
</dbReference>
<feature type="domain" description="Peptidase M12B" evidence="5">
    <location>
        <begin position="270"/>
        <end position="506"/>
    </location>
</feature>
<dbReference type="InterPro" id="IPR032029">
    <property type="entry name" value="ADAM17_MPD"/>
</dbReference>
<dbReference type="Gene3D" id="4.10.70.30">
    <property type="match status" value="1"/>
</dbReference>
<dbReference type="SUPFAM" id="SSF55486">
    <property type="entry name" value="Metalloproteases ('zincins'), catalytic domain"/>
    <property type="match status" value="1"/>
</dbReference>